<evidence type="ECO:0000256" key="6">
    <source>
        <dbReference type="ARBA" id="ARBA00022723"/>
    </source>
</evidence>
<accession>A0ABU6T3Q8</accession>
<evidence type="ECO:0000313" key="16">
    <source>
        <dbReference type="EMBL" id="MED6143327.1"/>
    </source>
</evidence>
<evidence type="ECO:0000256" key="5">
    <source>
        <dbReference type="ARBA" id="ARBA00022692"/>
    </source>
</evidence>
<keyword evidence="12" id="KW-0863">Zinc-finger</keyword>
<evidence type="ECO:0000256" key="3">
    <source>
        <dbReference type="ARBA" id="ARBA00012483"/>
    </source>
</evidence>
<feature type="compositionally biased region" description="Low complexity" evidence="13">
    <location>
        <begin position="9"/>
        <end position="22"/>
    </location>
</feature>
<comment type="similarity">
    <text evidence="11">Belongs to the RING-type zinc finger family. ATL subfamily.</text>
</comment>
<evidence type="ECO:0000256" key="2">
    <source>
        <dbReference type="ARBA" id="ARBA00004167"/>
    </source>
</evidence>
<evidence type="ECO:0000256" key="12">
    <source>
        <dbReference type="PROSITE-ProRule" id="PRU00175"/>
    </source>
</evidence>
<sequence>MAKLESHHTTTPPAISPTISKPCYPPQPPNNNNNSSSFNLMVILAAIVCAFLCALGLNTMLLCVLQCASRVLMEPLQWIASRRINSGLKKKEMVALPTSVYDSNSHNSSSSSGGDSGSSPSSDSSNCAICLNDFSDGEKIRFLPKCNHGFHVACIDKWLLSHSSCPTCRNFLKSNASAPHPFHILIA</sequence>
<dbReference type="Gene3D" id="3.30.40.10">
    <property type="entry name" value="Zinc/RING finger domain, C3HC4 (zinc finger)"/>
    <property type="match status" value="1"/>
</dbReference>
<evidence type="ECO:0000256" key="14">
    <source>
        <dbReference type="SAM" id="Phobius"/>
    </source>
</evidence>
<feature type="region of interest" description="Disordered" evidence="13">
    <location>
        <begin position="1"/>
        <end position="30"/>
    </location>
</feature>
<keyword evidence="5 14" id="KW-0812">Transmembrane</keyword>
<dbReference type="SUPFAM" id="SSF57850">
    <property type="entry name" value="RING/U-box"/>
    <property type="match status" value="1"/>
</dbReference>
<dbReference type="EMBL" id="JASCZI010090631">
    <property type="protein sequence ID" value="MED6143327.1"/>
    <property type="molecule type" value="Genomic_DNA"/>
</dbReference>
<keyword evidence="4" id="KW-0808">Transferase</keyword>
<dbReference type="Pfam" id="PF13639">
    <property type="entry name" value="zf-RING_2"/>
    <property type="match status" value="1"/>
</dbReference>
<evidence type="ECO:0000256" key="13">
    <source>
        <dbReference type="SAM" id="MobiDB-lite"/>
    </source>
</evidence>
<evidence type="ECO:0000256" key="9">
    <source>
        <dbReference type="ARBA" id="ARBA00022989"/>
    </source>
</evidence>
<dbReference type="EC" id="2.3.2.27" evidence="3"/>
<dbReference type="PANTHER" id="PTHR46905">
    <property type="entry name" value="RING-H2 FINGER PROTEIN ATL78"/>
    <property type="match status" value="1"/>
</dbReference>
<feature type="transmembrane region" description="Helical" evidence="14">
    <location>
        <begin position="38"/>
        <end position="65"/>
    </location>
</feature>
<keyword evidence="10 14" id="KW-0472">Membrane</keyword>
<evidence type="ECO:0000313" key="17">
    <source>
        <dbReference type="Proteomes" id="UP001341840"/>
    </source>
</evidence>
<evidence type="ECO:0000256" key="1">
    <source>
        <dbReference type="ARBA" id="ARBA00000900"/>
    </source>
</evidence>
<keyword evidence="8" id="KW-0862">Zinc</keyword>
<evidence type="ECO:0000259" key="15">
    <source>
        <dbReference type="PROSITE" id="PS50089"/>
    </source>
</evidence>
<reference evidence="16 17" key="1">
    <citation type="journal article" date="2023" name="Plants (Basel)">
        <title>Bridging the Gap: Combining Genomics and Transcriptomics Approaches to Understand Stylosanthes scabra, an Orphan Legume from the Brazilian Caatinga.</title>
        <authorList>
            <person name="Ferreira-Neto J.R.C."/>
            <person name="da Silva M.D."/>
            <person name="Binneck E."/>
            <person name="de Melo N.F."/>
            <person name="da Silva R.H."/>
            <person name="de Melo A.L.T.M."/>
            <person name="Pandolfi V."/>
            <person name="Bustamante F.O."/>
            <person name="Brasileiro-Vidal A.C."/>
            <person name="Benko-Iseppon A.M."/>
        </authorList>
    </citation>
    <scope>NUCLEOTIDE SEQUENCE [LARGE SCALE GENOMIC DNA]</scope>
    <source>
        <tissue evidence="16">Leaves</tissue>
    </source>
</reference>
<evidence type="ECO:0000256" key="11">
    <source>
        <dbReference type="ARBA" id="ARBA00024209"/>
    </source>
</evidence>
<keyword evidence="17" id="KW-1185">Reference proteome</keyword>
<dbReference type="InterPro" id="IPR044602">
    <property type="entry name" value="ATL10/ATL72-79-like"/>
</dbReference>
<evidence type="ECO:0000256" key="10">
    <source>
        <dbReference type="ARBA" id="ARBA00023136"/>
    </source>
</evidence>
<protein>
    <recommendedName>
        <fullName evidence="3">RING-type E3 ubiquitin transferase</fullName>
        <ecNumber evidence="3">2.3.2.27</ecNumber>
    </recommendedName>
</protein>
<evidence type="ECO:0000256" key="7">
    <source>
        <dbReference type="ARBA" id="ARBA00022786"/>
    </source>
</evidence>
<comment type="catalytic activity">
    <reaction evidence="1">
        <text>S-ubiquitinyl-[E2 ubiquitin-conjugating enzyme]-L-cysteine + [acceptor protein]-L-lysine = [E2 ubiquitin-conjugating enzyme]-L-cysteine + N(6)-ubiquitinyl-[acceptor protein]-L-lysine.</text>
        <dbReference type="EC" id="2.3.2.27"/>
    </reaction>
</comment>
<proteinExistence type="inferred from homology"/>
<name>A0ABU6T3Q8_9FABA</name>
<feature type="compositionally biased region" description="Low complexity" evidence="13">
    <location>
        <begin position="102"/>
        <end position="124"/>
    </location>
</feature>
<keyword evidence="7" id="KW-0833">Ubl conjugation pathway</keyword>
<organism evidence="16 17">
    <name type="scientific">Stylosanthes scabra</name>
    <dbReference type="NCBI Taxonomy" id="79078"/>
    <lineage>
        <taxon>Eukaryota</taxon>
        <taxon>Viridiplantae</taxon>
        <taxon>Streptophyta</taxon>
        <taxon>Embryophyta</taxon>
        <taxon>Tracheophyta</taxon>
        <taxon>Spermatophyta</taxon>
        <taxon>Magnoliopsida</taxon>
        <taxon>eudicotyledons</taxon>
        <taxon>Gunneridae</taxon>
        <taxon>Pentapetalae</taxon>
        <taxon>rosids</taxon>
        <taxon>fabids</taxon>
        <taxon>Fabales</taxon>
        <taxon>Fabaceae</taxon>
        <taxon>Papilionoideae</taxon>
        <taxon>50 kb inversion clade</taxon>
        <taxon>dalbergioids sensu lato</taxon>
        <taxon>Dalbergieae</taxon>
        <taxon>Pterocarpus clade</taxon>
        <taxon>Stylosanthes</taxon>
    </lineage>
</organism>
<dbReference type="PANTHER" id="PTHR46905:SF22">
    <property type="entry name" value="RING-TYPE E3 UBIQUITIN TRANSFERASE"/>
    <property type="match status" value="1"/>
</dbReference>
<dbReference type="SMART" id="SM00184">
    <property type="entry name" value="RING"/>
    <property type="match status" value="1"/>
</dbReference>
<evidence type="ECO:0000256" key="4">
    <source>
        <dbReference type="ARBA" id="ARBA00022679"/>
    </source>
</evidence>
<dbReference type="PROSITE" id="PS50089">
    <property type="entry name" value="ZF_RING_2"/>
    <property type="match status" value="1"/>
</dbReference>
<keyword evidence="6" id="KW-0479">Metal-binding</keyword>
<evidence type="ECO:0000256" key="8">
    <source>
        <dbReference type="ARBA" id="ARBA00022833"/>
    </source>
</evidence>
<dbReference type="CDD" id="cd16461">
    <property type="entry name" value="RING-H2_EL5-like"/>
    <property type="match status" value="1"/>
</dbReference>
<dbReference type="Proteomes" id="UP001341840">
    <property type="component" value="Unassembled WGS sequence"/>
</dbReference>
<dbReference type="InterPro" id="IPR013083">
    <property type="entry name" value="Znf_RING/FYVE/PHD"/>
</dbReference>
<dbReference type="InterPro" id="IPR001841">
    <property type="entry name" value="Znf_RING"/>
</dbReference>
<keyword evidence="9 14" id="KW-1133">Transmembrane helix</keyword>
<comment type="subcellular location">
    <subcellularLocation>
        <location evidence="2">Membrane</location>
        <topology evidence="2">Single-pass membrane protein</topology>
    </subcellularLocation>
</comment>
<feature type="domain" description="RING-type" evidence="15">
    <location>
        <begin position="127"/>
        <end position="169"/>
    </location>
</feature>
<gene>
    <name evidence="16" type="ORF">PIB30_005245</name>
</gene>
<feature type="region of interest" description="Disordered" evidence="13">
    <location>
        <begin position="100"/>
        <end position="124"/>
    </location>
</feature>
<comment type="caution">
    <text evidence="16">The sequence shown here is derived from an EMBL/GenBank/DDBJ whole genome shotgun (WGS) entry which is preliminary data.</text>
</comment>